<name>A0A0A8YRR2_ARUDO</name>
<reference evidence="1" key="2">
    <citation type="journal article" date="2015" name="Data Brief">
        <title>Shoot transcriptome of the giant reed, Arundo donax.</title>
        <authorList>
            <person name="Barrero R.A."/>
            <person name="Guerrero F.D."/>
            <person name="Moolhuijzen P."/>
            <person name="Goolsby J.A."/>
            <person name="Tidwell J."/>
            <person name="Bellgard S.E."/>
            <person name="Bellgard M.I."/>
        </authorList>
    </citation>
    <scope>NUCLEOTIDE SEQUENCE</scope>
    <source>
        <tissue evidence="1">Shoot tissue taken approximately 20 cm above the soil surface</tissue>
    </source>
</reference>
<accession>A0A0A8YRR2</accession>
<dbReference type="AlphaFoldDB" id="A0A0A8YRR2"/>
<reference evidence="1" key="1">
    <citation type="submission" date="2014-09" db="EMBL/GenBank/DDBJ databases">
        <authorList>
            <person name="Magalhaes I.L.F."/>
            <person name="Oliveira U."/>
            <person name="Santos F.R."/>
            <person name="Vidigal T.H.D.A."/>
            <person name="Brescovit A.D."/>
            <person name="Santos A.J."/>
        </authorList>
    </citation>
    <scope>NUCLEOTIDE SEQUENCE</scope>
    <source>
        <tissue evidence="1">Shoot tissue taken approximately 20 cm above the soil surface</tissue>
    </source>
</reference>
<evidence type="ECO:0000313" key="1">
    <source>
        <dbReference type="EMBL" id="JAD27545.1"/>
    </source>
</evidence>
<dbReference type="EMBL" id="GBRH01270350">
    <property type="protein sequence ID" value="JAD27545.1"/>
    <property type="molecule type" value="Transcribed_RNA"/>
</dbReference>
<sequence length="40" mass="4503">MGAREPNCLGTFRAPVGWCTSSCTCRGQLPCRKTGWTWQR</sequence>
<proteinExistence type="predicted"/>
<protein>
    <submittedName>
        <fullName evidence="1">Uncharacterized protein</fullName>
    </submittedName>
</protein>
<organism evidence="1">
    <name type="scientific">Arundo donax</name>
    <name type="common">Giant reed</name>
    <name type="synonym">Donax arundinaceus</name>
    <dbReference type="NCBI Taxonomy" id="35708"/>
    <lineage>
        <taxon>Eukaryota</taxon>
        <taxon>Viridiplantae</taxon>
        <taxon>Streptophyta</taxon>
        <taxon>Embryophyta</taxon>
        <taxon>Tracheophyta</taxon>
        <taxon>Spermatophyta</taxon>
        <taxon>Magnoliopsida</taxon>
        <taxon>Liliopsida</taxon>
        <taxon>Poales</taxon>
        <taxon>Poaceae</taxon>
        <taxon>PACMAD clade</taxon>
        <taxon>Arundinoideae</taxon>
        <taxon>Arundineae</taxon>
        <taxon>Arundo</taxon>
    </lineage>
</organism>